<keyword evidence="1" id="KW-0812">Transmembrane</keyword>
<organism evidence="2 3">
    <name type="scientific">Dethiosulfatibacter aminovorans DSM 17477</name>
    <dbReference type="NCBI Taxonomy" id="1121476"/>
    <lineage>
        <taxon>Bacteria</taxon>
        <taxon>Bacillati</taxon>
        <taxon>Bacillota</taxon>
        <taxon>Tissierellia</taxon>
        <taxon>Dethiosulfatibacter</taxon>
    </lineage>
</organism>
<accession>A0A1M6LHC7</accession>
<dbReference type="Proteomes" id="UP000184052">
    <property type="component" value="Unassembled WGS sequence"/>
</dbReference>
<sequence length="154" mass="18410">MYSITITVILIIFYGISNWLVWQDLKENTSLPRGSFPRKHGFAVGWFLKFLILGEIISLCINYGWLHLIILPIAWFFGGWTATLLERKAYMNRMLEEIKKINMSRLDSAYDYKLTVMMLDFPEWWVSLMSTEFKRELFNKREELMRHGIRLGFK</sequence>
<dbReference type="AlphaFoldDB" id="A0A1M6LHC7"/>
<keyword evidence="1" id="KW-1133">Transmembrane helix</keyword>
<name>A0A1M6LHC7_9FIRM</name>
<keyword evidence="1" id="KW-0472">Membrane</keyword>
<protein>
    <submittedName>
        <fullName evidence="2">Uncharacterized protein</fullName>
    </submittedName>
</protein>
<evidence type="ECO:0000313" key="2">
    <source>
        <dbReference type="EMBL" id="SHJ70586.1"/>
    </source>
</evidence>
<dbReference type="EMBL" id="FQZL01000032">
    <property type="protein sequence ID" value="SHJ70586.1"/>
    <property type="molecule type" value="Genomic_DNA"/>
</dbReference>
<evidence type="ECO:0000256" key="1">
    <source>
        <dbReference type="SAM" id="Phobius"/>
    </source>
</evidence>
<proteinExistence type="predicted"/>
<gene>
    <name evidence="2" type="ORF">SAMN02745751_03175</name>
</gene>
<dbReference type="RefSeq" id="WP_073050545.1">
    <property type="nucleotide sequence ID" value="NZ_FQZL01000032.1"/>
</dbReference>
<feature type="transmembrane region" description="Helical" evidence="1">
    <location>
        <begin position="65"/>
        <end position="85"/>
    </location>
</feature>
<evidence type="ECO:0000313" key="3">
    <source>
        <dbReference type="Proteomes" id="UP000184052"/>
    </source>
</evidence>
<feature type="transmembrane region" description="Helical" evidence="1">
    <location>
        <begin position="6"/>
        <end position="22"/>
    </location>
</feature>
<feature type="transmembrane region" description="Helical" evidence="1">
    <location>
        <begin position="42"/>
        <end position="59"/>
    </location>
</feature>
<keyword evidence="3" id="KW-1185">Reference proteome</keyword>
<reference evidence="2 3" key="1">
    <citation type="submission" date="2016-11" db="EMBL/GenBank/DDBJ databases">
        <authorList>
            <person name="Jaros S."/>
            <person name="Januszkiewicz K."/>
            <person name="Wedrychowicz H."/>
        </authorList>
    </citation>
    <scope>NUCLEOTIDE SEQUENCE [LARGE SCALE GENOMIC DNA]</scope>
    <source>
        <strain evidence="2 3">DSM 17477</strain>
    </source>
</reference>